<name>A0A4R6YN18_9GAMM</name>
<dbReference type="EMBL" id="SNZH01000018">
    <property type="protein sequence ID" value="TDR38871.1"/>
    <property type="molecule type" value="Genomic_DNA"/>
</dbReference>
<dbReference type="Pfam" id="PF02566">
    <property type="entry name" value="OsmC"/>
    <property type="match status" value="1"/>
</dbReference>
<evidence type="ECO:0000313" key="1">
    <source>
        <dbReference type="EMBL" id="TDR38871.1"/>
    </source>
</evidence>
<dbReference type="OrthoDB" id="9795405at2"/>
<protein>
    <submittedName>
        <fullName evidence="1">Organic hydroperoxide reductase OsmC/OhrA</fullName>
    </submittedName>
</protein>
<gene>
    <name evidence="1" type="ORF">DFR29_11814</name>
</gene>
<dbReference type="InterPro" id="IPR015946">
    <property type="entry name" value="KH_dom-like_a/b"/>
</dbReference>
<dbReference type="AlphaFoldDB" id="A0A4R6YN18"/>
<accession>A0A4R6YN18</accession>
<keyword evidence="2" id="KW-1185">Reference proteome</keyword>
<dbReference type="PANTHER" id="PTHR42830">
    <property type="entry name" value="OSMOTICALLY INDUCIBLE FAMILY PROTEIN"/>
    <property type="match status" value="1"/>
</dbReference>
<dbReference type="InterPro" id="IPR052707">
    <property type="entry name" value="OsmC_Ohr_Peroxiredoxin"/>
</dbReference>
<dbReference type="PANTHER" id="PTHR42830:SF2">
    <property type="entry name" value="OSMC_OHR FAMILY PROTEIN"/>
    <property type="match status" value="1"/>
</dbReference>
<evidence type="ECO:0000313" key="2">
    <source>
        <dbReference type="Proteomes" id="UP000295293"/>
    </source>
</evidence>
<sequence>MSEHLARVHWQRNGAVFTDQRYSRAHRWQFDGGADIAAAASPGVVPAALTDASAVDPEEAFVAAISSCHMLWFLSLAAAAGICIDSYVDEAVGHMRKVDGRMAIAEVVLRPRIVCSGGAADSERLHELHEAAHDRCFIAHSVRCAIRIETPA</sequence>
<reference evidence="1 2" key="1">
    <citation type="submission" date="2019-03" db="EMBL/GenBank/DDBJ databases">
        <title>Genomic Encyclopedia of Type Strains, Phase IV (KMG-IV): sequencing the most valuable type-strain genomes for metagenomic binning, comparative biology and taxonomic classification.</title>
        <authorList>
            <person name="Goeker M."/>
        </authorList>
    </citation>
    <scope>NUCLEOTIDE SEQUENCE [LARGE SCALE GENOMIC DNA]</scope>
    <source>
        <strain evidence="1 2">DSM 21667</strain>
    </source>
</reference>
<proteinExistence type="predicted"/>
<dbReference type="InterPro" id="IPR036102">
    <property type="entry name" value="OsmC/Ohrsf"/>
</dbReference>
<dbReference type="Proteomes" id="UP000295293">
    <property type="component" value="Unassembled WGS sequence"/>
</dbReference>
<comment type="caution">
    <text evidence="1">The sequence shown here is derived from an EMBL/GenBank/DDBJ whole genome shotgun (WGS) entry which is preliminary data.</text>
</comment>
<dbReference type="RefSeq" id="WP_133821093.1">
    <property type="nucleotide sequence ID" value="NZ_SNZH01000018.1"/>
</dbReference>
<dbReference type="Gene3D" id="3.30.300.20">
    <property type="match status" value="1"/>
</dbReference>
<dbReference type="InterPro" id="IPR003718">
    <property type="entry name" value="OsmC/Ohr_fam"/>
</dbReference>
<organism evidence="1 2">
    <name type="scientific">Tahibacter aquaticus</name>
    <dbReference type="NCBI Taxonomy" id="520092"/>
    <lineage>
        <taxon>Bacteria</taxon>
        <taxon>Pseudomonadati</taxon>
        <taxon>Pseudomonadota</taxon>
        <taxon>Gammaproteobacteria</taxon>
        <taxon>Lysobacterales</taxon>
        <taxon>Rhodanobacteraceae</taxon>
        <taxon>Tahibacter</taxon>
    </lineage>
</organism>
<dbReference type="SUPFAM" id="SSF82784">
    <property type="entry name" value="OsmC-like"/>
    <property type="match status" value="1"/>
</dbReference>